<evidence type="ECO:0000256" key="5">
    <source>
        <dbReference type="ARBA" id="ARBA00023136"/>
    </source>
</evidence>
<dbReference type="InterPro" id="IPR028082">
    <property type="entry name" value="Peripla_BP_I"/>
</dbReference>
<evidence type="ECO:0000256" key="4">
    <source>
        <dbReference type="ARBA" id="ARBA00022729"/>
    </source>
</evidence>
<comment type="caution">
    <text evidence="8">The sequence shown here is derived from an EMBL/GenBank/DDBJ whole genome shotgun (WGS) entry which is preliminary data.</text>
</comment>
<dbReference type="InterPro" id="IPR050957">
    <property type="entry name" value="BMP_lipoprotein"/>
</dbReference>
<dbReference type="InterPro" id="IPR003760">
    <property type="entry name" value="PnrA-like"/>
</dbReference>
<dbReference type="CDD" id="cd06304">
    <property type="entry name" value="PBP1_BmpA_Med_PnrA-like"/>
    <property type="match status" value="1"/>
</dbReference>
<comment type="similarity">
    <text evidence="2">Belongs to the BMP lipoprotein family.</text>
</comment>
<keyword evidence="5" id="KW-0472">Membrane</keyword>
<dbReference type="Proteomes" id="UP001242480">
    <property type="component" value="Unassembled WGS sequence"/>
</dbReference>
<dbReference type="PANTHER" id="PTHR34296">
    <property type="entry name" value="TRANSCRIPTIONAL ACTIVATOR PROTEIN MED"/>
    <property type="match status" value="1"/>
</dbReference>
<proteinExistence type="inferred from homology"/>
<evidence type="ECO:0000259" key="7">
    <source>
        <dbReference type="Pfam" id="PF02608"/>
    </source>
</evidence>
<reference evidence="8 9" key="1">
    <citation type="submission" date="2023-07" db="EMBL/GenBank/DDBJ databases">
        <title>Genomic Encyclopedia of Type Strains, Phase IV (KMG-IV): sequencing the most valuable type-strain genomes for metagenomic binning, comparative biology and taxonomic classification.</title>
        <authorList>
            <person name="Goeker M."/>
        </authorList>
    </citation>
    <scope>NUCLEOTIDE SEQUENCE [LARGE SCALE GENOMIC DNA]</scope>
    <source>
        <strain evidence="8 9">DSM 19619</strain>
    </source>
</reference>
<dbReference type="EMBL" id="JAUSVX010000005">
    <property type="protein sequence ID" value="MDQ0469957.1"/>
    <property type="molecule type" value="Genomic_DNA"/>
</dbReference>
<comment type="subcellular location">
    <subcellularLocation>
        <location evidence="1">Cell membrane</location>
        <topology evidence="1">Lipid-anchor</topology>
    </subcellularLocation>
</comment>
<evidence type="ECO:0000256" key="2">
    <source>
        <dbReference type="ARBA" id="ARBA00008610"/>
    </source>
</evidence>
<keyword evidence="6 8" id="KW-0449">Lipoprotein</keyword>
<dbReference type="PANTHER" id="PTHR34296:SF2">
    <property type="entry name" value="ABC TRANSPORTER GUANOSINE-BINDING PROTEIN NUPN"/>
    <property type="match status" value="1"/>
</dbReference>
<feature type="domain" description="ABC transporter substrate-binding protein PnrA-like" evidence="7">
    <location>
        <begin position="32"/>
        <end position="279"/>
    </location>
</feature>
<protein>
    <submittedName>
        <fullName evidence="8">Basic membrane lipoprotein Med (Substrate-binding protein (PBP1-ABC) superfamily)</fullName>
    </submittedName>
</protein>
<gene>
    <name evidence="8" type="ORF">QO011_002973</name>
</gene>
<evidence type="ECO:0000256" key="3">
    <source>
        <dbReference type="ARBA" id="ARBA00022475"/>
    </source>
</evidence>
<keyword evidence="9" id="KW-1185">Reference proteome</keyword>
<evidence type="ECO:0000256" key="1">
    <source>
        <dbReference type="ARBA" id="ARBA00004193"/>
    </source>
</evidence>
<dbReference type="Gene3D" id="3.40.50.2300">
    <property type="match status" value="2"/>
</dbReference>
<evidence type="ECO:0000313" key="8">
    <source>
        <dbReference type="EMBL" id="MDQ0469957.1"/>
    </source>
</evidence>
<dbReference type="Pfam" id="PF02608">
    <property type="entry name" value="Bmp"/>
    <property type="match status" value="1"/>
</dbReference>
<dbReference type="RefSeq" id="WP_307273251.1">
    <property type="nucleotide sequence ID" value="NZ_JAUSVX010000005.1"/>
</dbReference>
<sequence>MRRLASRYLSLMAAATAAVLAGGAGVAEAAKLKAVLLVESIANDGSFNQPAVAALKKLAASGDVEFEIREKLADPTAAEPVIRLYASRGYDLVIGHGIGLSAPILKVAKDFPKTHFTASAGPDLAGRLLPNVDGWTYDFGQYGYLGGWLAGRIAGVSTVGIVGGPQLPFILATHAGFKAGLASVRPDARTIEVFTGSFDDAQKGLEATRSVAAQGAQLVWTSGDGIGNGVAAGAGAVGLRTIGVSGDAGGLASKVNIASVELNLLPLYTSWVEQIRAGTFGRQFTTVQLANNGLVLTPLNRLGEGIPGDLDTAQAKLIEDLKSGALKLPDFFSN</sequence>
<name>A0ABU0J6R2_9HYPH</name>
<evidence type="ECO:0000256" key="6">
    <source>
        <dbReference type="ARBA" id="ARBA00023288"/>
    </source>
</evidence>
<dbReference type="SUPFAM" id="SSF53822">
    <property type="entry name" value="Periplasmic binding protein-like I"/>
    <property type="match status" value="1"/>
</dbReference>
<keyword evidence="3" id="KW-1003">Cell membrane</keyword>
<evidence type="ECO:0000313" key="9">
    <source>
        <dbReference type="Proteomes" id="UP001242480"/>
    </source>
</evidence>
<organism evidence="8 9">
    <name type="scientific">Labrys wisconsinensis</name>
    <dbReference type="NCBI Taxonomy" id="425677"/>
    <lineage>
        <taxon>Bacteria</taxon>
        <taxon>Pseudomonadati</taxon>
        <taxon>Pseudomonadota</taxon>
        <taxon>Alphaproteobacteria</taxon>
        <taxon>Hyphomicrobiales</taxon>
        <taxon>Xanthobacteraceae</taxon>
        <taxon>Labrys</taxon>
    </lineage>
</organism>
<keyword evidence="4" id="KW-0732">Signal</keyword>
<accession>A0ABU0J6R2</accession>